<organism evidence="2">
    <name type="scientific">Ixodes ricinus</name>
    <name type="common">Common tick</name>
    <name type="synonym">Acarus ricinus</name>
    <dbReference type="NCBI Taxonomy" id="34613"/>
    <lineage>
        <taxon>Eukaryota</taxon>
        <taxon>Metazoa</taxon>
        <taxon>Ecdysozoa</taxon>
        <taxon>Arthropoda</taxon>
        <taxon>Chelicerata</taxon>
        <taxon>Arachnida</taxon>
        <taxon>Acari</taxon>
        <taxon>Parasitiformes</taxon>
        <taxon>Ixodida</taxon>
        <taxon>Ixodoidea</taxon>
        <taxon>Ixodidae</taxon>
        <taxon>Ixodinae</taxon>
        <taxon>Ixodes</taxon>
    </lineage>
</organism>
<evidence type="ECO:0008006" key="3">
    <source>
        <dbReference type="Google" id="ProtNLM"/>
    </source>
</evidence>
<dbReference type="EMBL" id="GIFC01004132">
    <property type="protein sequence ID" value="MXU86215.1"/>
    <property type="molecule type" value="Transcribed_RNA"/>
</dbReference>
<evidence type="ECO:0000313" key="2">
    <source>
        <dbReference type="EMBL" id="MXU86215.1"/>
    </source>
</evidence>
<accession>A0A6B0UC38</accession>
<protein>
    <recommendedName>
        <fullName evidence="3">Secreted protein</fullName>
    </recommendedName>
</protein>
<dbReference type="AlphaFoldDB" id="A0A6B0UC38"/>
<proteinExistence type="predicted"/>
<keyword evidence="1" id="KW-0732">Signal</keyword>
<evidence type="ECO:0000256" key="1">
    <source>
        <dbReference type="SAM" id="SignalP"/>
    </source>
</evidence>
<name>A0A6B0UC38_IXORI</name>
<reference evidence="2" key="1">
    <citation type="submission" date="2019-12" db="EMBL/GenBank/DDBJ databases">
        <title>An insight into the sialome of adult female Ixodes ricinus ticks feeding for 6 days.</title>
        <authorList>
            <person name="Perner J."/>
            <person name="Ribeiro J.M.C."/>
        </authorList>
    </citation>
    <scope>NUCLEOTIDE SEQUENCE</scope>
    <source>
        <strain evidence="2">Semi-engorged</strain>
        <tissue evidence="2">Salivary glands</tissue>
    </source>
</reference>
<feature type="signal peptide" evidence="1">
    <location>
        <begin position="1"/>
        <end position="24"/>
    </location>
</feature>
<feature type="chain" id="PRO_5025577542" description="Secreted protein" evidence="1">
    <location>
        <begin position="25"/>
        <end position="90"/>
    </location>
</feature>
<sequence>MAIWSNFFFRFFIFFSLLTSSVFCADASATLWTAAGAFTGLSPPCSFSRLAFLASLRFWFLRAHLGTAVTSAALSPPTGSSSSFTLNEGA</sequence>